<reference evidence="3 4" key="1">
    <citation type="submission" date="2016-04" db="EMBL/GenBank/DDBJ databases">
        <title>Evolutionary innovation and constraint leading to complex multicellularity in the Ascomycota.</title>
        <authorList>
            <person name="Cisse O."/>
            <person name="Nguyen A."/>
            <person name="Hewitt D.A."/>
            <person name="Jedd G."/>
            <person name="Stajich J.E."/>
        </authorList>
    </citation>
    <scope>NUCLEOTIDE SEQUENCE [LARGE SCALE GENOMIC DNA]</scope>
    <source>
        <strain evidence="3 4">DAH-3</strain>
    </source>
</reference>
<dbReference type="Pfam" id="PF02223">
    <property type="entry name" value="Thymidylate_kin"/>
    <property type="match status" value="1"/>
</dbReference>
<dbReference type="GO" id="GO:0005634">
    <property type="term" value="C:nucleus"/>
    <property type="evidence" value="ECO:0007669"/>
    <property type="project" value="TreeGrafter"/>
</dbReference>
<dbReference type="InterPro" id="IPR027417">
    <property type="entry name" value="P-loop_NTPase"/>
</dbReference>
<dbReference type="OrthoDB" id="425602at2759"/>
<dbReference type="GO" id="GO:0004798">
    <property type="term" value="F:dTMP kinase activity"/>
    <property type="evidence" value="ECO:0007669"/>
    <property type="project" value="TreeGrafter"/>
</dbReference>
<dbReference type="PANTHER" id="PTHR10344">
    <property type="entry name" value="THYMIDYLATE KINASE"/>
    <property type="match status" value="1"/>
</dbReference>
<dbReference type="GO" id="GO:0006235">
    <property type="term" value="P:dTTP biosynthetic process"/>
    <property type="evidence" value="ECO:0007669"/>
    <property type="project" value="TreeGrafter"/>
</dbReference>
<proteinExistence type="inferred from homology"/>
<dbReference type="Gene3D" id="3.40.50.300">
    <property type="entry name" value="P-loop containing nucleotide triphosphate hydrolases"/>
    <property type="match status" value="1"/>
</dbReference>
<dbReference type="GO" id="GO:0006233">
    <property type="term" value="P:dTDP biosynthetic process"/>
    <property type="evidence" value="ECO:0007669"/>
    <property type="project" value="TreeGrafter"/>
</dbReference>
<evidence type="ECO:0000259" key="2">
    <source>
        <dbReference type="Pfam" id="PF02223"/>
    </source>
</evidence>
<dbReference type="OMA" id="KDETLNW"/>
<dbReference type="EMBL" id="LXFE01000205">
    <property type="protein sequence ID" value="OLL26346.1"/>
    <property type="molecule type" value="Genomic_DNA"/>
</dbReference>
<name>A0A1U7LUJ4_NEOID</name>
<dbReference type="SUPFAM" id="SSF52540">
    <property type="entry name" value="P-loop containing nucleoside triphosphate hydrolases"/>
    <property type="match status" value="1"/>
</dbReference>
<dbReference type="GO" id="GO:0006227">
    <property type="term" value="P:dUDP biosynthetic process"/>
    <property type="evidence" value="ECO:0007669"/>
    <property type="project" value="TreeGrafter"/>
</dbReference>
<evidence type="ECO:0000313" key="3">
    <source>
        <dbReference type="EMBL" id="OLL26346.1"/>
    </source>
</evidence>
<keyword evidence="3" id="KW-0418">Kinase</keyword>
<comment type="caution">
    <text evidence="3">The sequence shown here is derived from an EMBL/GenBank/DDBJ whole genome shotgun (WGS) entry which is preliminary data.</text>
</comment>
<accession>A0A1U7LUJ4</accession>
<evidence type="ECO:0000313" key="4">
    <source>
        <dbReference type="Proteomes" id="UP000186594"/>
    </source>
</evidence>
<dbReference type="GO" id="GO:0005829">
    <property type="term" value="C:cytosol"/>
    <property type="evidence" value="ECO:0007669"/>
    <property type="project" value="TreeGrafter"/>
</dbReference>
<gene>
    <name evidence="3" type="ORF">NEOLI_000902</name>
</gene>
<organism evidence="3 4">
    <name type="scientific">Neolecta irregularis (strain DAH-3)</name>
    <dbReference type="NCBI Taxonomy" id="1198029"/>
    <lineage>
        <taxon>Eukaryota</taxon>
        <taxon>Fungi</taxon>
        <taxon>Dikarya</taxon>
        <taxon>Ascomycota</taxon>
        <taxon>Taphrinomycotina</taxon>
        <taxon>Neolectales</taxon>
        <taxon>Neolectaceae</taxon>
        <taxon>Neolecta</taxon>
    </lineage>
</organism>
<dbReference type="Proteomes" id="UP000186594">
    <property type="component" value="Unassembled WGS sequence"/>
</dbReference>
<dbReference type="AlphaFoldDB" id="A0A1U7LUJ4"/>
<dbReference type="STRING" id="1198029.A0A1U7LUJ4"/>
<dbReference type="PANTHER" id="PTHR10344:SF1">
    <property type="entry name" value="THYMIDYLATE KINASE"/>
    <property type="match status" value="1"/>
</dbReference>
<keyword evidence="4" id="KW-1185">Reference proteome</keyword>
<protein>
    <submittedName>
        <fullName evidence="3">Thymidylate kinase</fullName>
    </submittedName>
</protein>
<dbReference type="GO" id="GO:0004550">
    <property type="term" value="F:nucleoside diphosphate kinase activity"/>
    <property type="evidence" value="ECO:0007669"/>
    <property type="project" value="TreeGrafter"/>
</dbReference>
<dbReference type="InterPro" id="IPR039430">
    <property type="entry name" value="Thymidylate_kin-like_dom"/>
</dbReference>
<sequence length="117" mass="13405">MCEGKHCLSCPTHNKGLDFSWCRNPDVGLPRPDAVIFLDISEEVACTRAGYGKERYEEKEMQHCVRHVFNKLKEIPKEKDDWRVLDASESLEDVQEAIMKIVLESITNAQSSPLRTL</sequence>
<comment type="similarity">
    <text evidence="1">Belongs to the thymidylate kinase family.</text>
</comment>
<evidence type="ECO:0000256" key="1">
    <source>
        <dbReference type="ARBA" id="ARBA00009776"/>
    </source>
</evidence>
<keyword evidence="3" id="KW-0808">Transferase</keyword>
<feature type="domain" description="Thymidylate kinase-like" evidence="2">
    <location>
        <begin position="9"/>
        <end position="98"/>
    </location>
</feature>
<dbReference type="GO" id="GO:0005739">
    <property type="term" value="C:mitochondrion"/>
    <property type="evidence" value="ECO:0007669"/>
    <property type="project" value="TreeGrafter"/>
</dbReference>